<comment type="caution">
    <text evidence="2">The sequence shown here is derived from an EMBL/GenBank/DDBJ whole genome shotgun (WGS) entry which is preliminary data.</text>
</comment>
<organism evidence="2 3">
    <name type="scientific">Enterocloster hominis</name>
    <name type="common">ex Hitch et al. 2024</name>
    <dbReference type="NCBI Taxonomy" id="1917870"/>
    <lineage>
        <taxon>Bacteria</taxon>
        <taxon>Bacillati</taxon>
        <taxon>Bacillota</taxon>
        <taxon>Clostridia</taxon>
        <taxon>Lachnospirales</taxon>
        <taxon>Lachnospiraceae</taxon>
        <taxon>Enterocloster</taxon>
    </lineage>
</organism>
<evidence type="ECO:0000313" key="3">
    <source>
        <dbReference type="Proteomes" id="UP001454086"/>
    </source>
</evidence>
<proteinExistence type="predicted"/>
<keyword evidence="1" id="KW-1133">Transmembrane helix</keyword>
<keyword evidence="3" id="KW-1185">Reference proteome</keyword>
<keyword evidence="1" id="KW-0472">Membrane</keyword>
<accession>A0ABV1DD89</accession>
<reference evidence="2 3" key="1">
    <citation type="submission" date="2024-03" db="EMBL/GenBank/DDBJ databases">
        <title>Human intestinal bacterial collection.</title>
        <authorList>
            <person name="Pauvert C."/>
            <person name="Hitch T.C.A."/>
            <person name="Clavel T."/>
        </authorList>
    </citation>
    <scope>NUCLEOTIDE SEQUENCE [LARGE SCALE GENOMIC DNA]</scope>
    <source>
        <strain evidence="2 3">CLA-SR-H021</strain>
    </source>
</reference>
<dbReference type="Proteomes" id="UP001454086">
    <property type="component" value="Unassembled WGS sequence"/>
</dbReference>
<sequence length="72" mass="7969">MFKFFEGILAFLTTAINFIINLFEMAVQVVVNVGRGIAWLFACLSYLPSWLVAFLAVPVALAVIFQIINKGS</sequence>
<protein>
    <submittedName>
        <fullName evidence="2">Uncharacterized protein</fullName>
    </submittedName>
</protein>
<dbReference type="EMBL" id="JBBMFM010000170">
    <property type="protein sequence ID" value="MEQ2428342.1"/>
    <property type="molecule type" value="Genomic_DNA"/>
</dbReference>
<keyword evidence="1" id="KW-0812">Transmembrane</keyword>
<evidence type="ECO:0000256" key="1">
    <source>
        <dbReference type="SAM" id="Phobius"/>
    </source>
</evidence>
<dbReference type="RefSeq" id="WP_008725711.1">
    <property type="nucleotide sequence ID" value="NZ_JBBMFM010000170.1"/>
</dbReference>
<gene>
    <name evidence="2" type="ORF">WMQ36_25620</name>
</gene>
<feature type="transmembrane region" description="Helical" evidence="1">
    <location>
        <begin position="37"/>
        <end position="65"/>
    </location>
</feature>
<feature type="transmembrane region" description="Helical" evidence="1">
    <location>
        <begin position="7"/>
        <end position="31"/>
    </location>
</feature>
<name>A0ABV1DD89_9FIRM</name>
<evidence type="ECO:0000313" key="2">
    <source>
        <dbReference type="EMBL" id="MEQ2428342.1"/>
    </source>
</evidence>